<evidence type="ECO:0000256" key="1">
    <source>
        <dbReference type="SAM" id="MobiDB-lite"/>
    </source>
</evidence>
<keyword evidence="2" id="KW-0732">Signal</keyword>
<feature type="compositionally biased region" description="Low complexity" evidence="1">
    <location>
        <begin position="151"/>
        <end position="180"/>
    </location>
</feature>
<dbReference type="Proteomes" id="UP001186944">
    <property type="component" value="Unassembled WGS sequence"/>
</dbReference>
<feature type="compositionally biased region" description="Low complexity" evidence="1">
    <location>
        <begin position="108"/>
        <end position="119"/>
    </location>
</feature>
<feature type="compositionally biased region" description="Low complexity" evidence="1">
    <location>
        <begin position="187"/>
        <end position="207"/>
    </location>
</feature>
<feature type="compositionally biased region" description="Polar residues" evidence="1">
    <location>
        <begin position="135"/>
        <end position="150"/>
    </location>
</feature>
<feature type="compositionally biased region" description="Polar residues" evidence="1">
    <location>
        <begin position="208"/>
        <end position="221"/>
    </location>
</feature>
<protein>
    <submittedName>
        <fullName evidence="3">Uncharacterized protein</fullName>
    </submittedName>
</protein>
<feature type="signal peptide" evidence="2">
    <location>
        <begin position="1"/>
        <end position="22"/>
    </location>
</feature>
<feature type="chain" id="PRO_5041677894" evidence="2">
    <location>
        <begin position="23"/>
        <end position="239"/>
    </location>
</feature>
<evidence type="ECO:0000313" key="3">
    <source>
        <dbReference type="EMBL" id="KAK3085946.1"/>
    </source>
</evidence>
<dbReference type="AlphaFoldDB" id="A0AA88XIG5"/>
<comment type="caution">
    <text evidence="3">The sequence shown here is derived from an EMBL/GenBank/DDBJ whole genome shotgun (WGS) entry which is preliminary data.</text>
</comment>
<feature type="region of interest" description="Disordered" evidence="1">
    <location>
        <begin position="79"/>
        <end position="239"/>
    </location>
</feature>
<dbReference type="EMBL" id="VSWD01000012">
    <property type="protein sequence ID" value="KAK3085946.1"/>
    <property type="molecule type" value="Genomic_DNA"/>
</dbReference>
<reference evidence="3" key="1">
    <citation type="submission" date="2019-08" db="EMBL/GenBank/DDBJ databases">
        <title>The improved chromosome-level genome for the pearl oyster Pinctada fucata martensii using PacBio sequencing and Hi-C.</title>
        <authorList>
            <person name="Zheng Z."/>
        </authorList>
    </citation>
    <scope>NUCLEOTIDE SEQUENCE</scope>
    <source>
        <strain evidence="3">ZZ-2019</strain>
        <tissue evidence="3">Adductor muscle</tissue>
    </source>
</reference>
<evidence type="ECO:0000313" key="4">
    <source>
        <dbReference type="Proteomes" id="UP001186944"/>
    </source>
</evidence>
<accession>A0AA88XIG5</accession>
<gene>
    <name evidence="3" type="ORF">FSP39_011158</name>
</gene>
<keyword evidence="4" id="KW-1185">Reference proteome</keyword>
<proteinExistence type="predicted"/>
<evidence type="ECO:0000256" key="2">
    <source>
        <dbReference type="SAM" id="SignalP"/>
    </source>
</evidence>
<name>A0AA88XIG5_PINIB</name>
<organism evidence="3 4">
    <name type="scientific">Pinctada imbricata</name>
    <name type="common">Atlantic pearl-oyster</name>
    <name type="synonym">Pinctada martensii</name>
    <dbReference type="NCBI Taxonomy" id="66713"/>
    <lineage>
        <taxon>Eukaryota</taxon>
        <taxon>Metazoa</taxon>
        <taxon>Spiralia</taxon>
        <taxon>Lophotrochozoa</taxon>
        <taxon>Mollusca</taxon>
        <taxon>Bivalvia</taxon>
        <taxon>Autobranchia</taxon>
        <taxon>Pteriomorphia</taxon>
        <taxon>Pterioida</taxon>
        <taxon>Pterioidea</taxon>
        <taxon>Pteriidae</taxon>
        <taxon>Pinctada</taxon>
    </lineage>
</organism>
<sequence length="239" mass="25473">MPKVAVTVLFIVGCAITAVVVAALANCCCEKKEIKDDISDISDNTKKLIKARLAIIQMQRRRELQKSTLKIFRLWSKKSKSPRASPNPSTSRSNEQSVVVDLEEDNDSGGSVANSSSKSTFLKGNKVANGGRDITPSNAPNSPKLSASVFSSKKGANSSKASSPASSIKSYASSFVSSSTESKRDMTSSSTSPRSASSKSTPEKSSSVAANTKVQKPQQATNKKKSVTFNEKVEIQQTE</sequence>
<feature type="compositionally biased region" description="Polar residues" evidence="1">
    <location>
        <begin position="82"/>
        <end position="97"/>
    </location>
</feature>